<sequence length="78" mass="8703">MSTSTQRIPKQVTKAPSGAAVSSPIIQSLKNEIRDSIALSKGFRVMGERRQAIRFLNDAADARCCLLNVMRFVRRSHD</sequence>
<dbReference type="OrthoDB" id="5818152at2"/>
<name>A0A1Q9GA28_9GAMM</name>
<comment type="caution">
    <text evidence="1">The sequence shown here is derived from an EMBL/GenBank/DDBJ whole genome shotgun (WGS) entry which is preliminary data.</text>
</comment>
<gene>
    <name evidence="1" type="ORF">BIT28_03365</name>
</gene>
<dbReference type="EMBL" id="MJIL01000095">
    <property type="protein sequence ID" value="OLQ71218.1"/>
    <property type="molecule type" value="Genomic_DNA"/>
</dbReference>
<dbReference type="STRING" id="1903952.BIT28_03365"/>
<evidence type="ECO:0000313" key="2">
    <source>
        <dbReference type="Proteomes" id="UP000186905"/>
    </source>
</evidence>
<evidence type="ECO:0000313" key="1">
    <source>
        <dbReference type="EMBL" id="OLQ71218.1"/>
    </source>
</evidence>
<proteinExistence type="predicted"/>
<accession>A0A1Q9GA28</accession>
<reference evidence="1 2" key="1">
    <citation type="submission" date="2016-09" db="EMBL/GenBank/DDBJ databases">
        <title>Photobacterium proteolyticum sp. nov. a protease producing bacterium isolated from ocean sediments of Laizhou Bay.</title>
        <authorList>
            <person name="Li Y."/>
        </authorList>
    </citation>
    <scope>NUCLEOTIDE SEQUENCE [LARGE SCALE GENOMIC DNA]</scope>
    <source>
        <strain evidence="1 2">13-12</strain>
    </source>
</reference>
<dbReference type="Proteomes" id="UP000186905">
    <property type="component" value="Unassembled WGS sequence"/>
</dbReference>
<protein>
    <submittedName>
        <fullName evidence="1">Uncharacterized protein</fullName>
    </submittedName>
</protein>
<dbReference type="AlphaFoldDB" id="A0A1Q9GA28"/>
<keyword evidence="2" id="KW-1185">Reference proteome</keyword>
<dbReference type="RefSeq" id="WP_075767496.1">
    <property type="nucleotide sequence ID" value="NZ_MJIL01000095.1"/>
</dbReference>
<organism evidence="1 2">
    <name type="scientific">Photobacterium proteolyticum</name>
    <dbReference type="NCBI Taxonomy" id="1903952"/>
    <lineage>
        <taxon>Bacteria</taxon>
        <taxon>Pseudomonadati</taxon>
        <taxon>Pseudomonadota</taxon>
        <taxon>Gammaproteobacteria</taxon>
        <taxon>Vibrionales</taxon>
        <taxon>Vibrionaceae</taxon>
        <taxon>Photobacterium</taxon>
    </lineage>
</organism>